<proteinExistence type="predicted"/>
<dbReference type="AlphaFoldDB" id="A0A947GFJ7"/>
<organism evidence="1 2">
    <name type="scientific">Prosthecodimorpha staleyi</name>
    <dbReference type="NCBI Taxonomy" id="2840188"/>
    <lineage>
        <taxon>Bacteria</taxon>
        <taxon>Pseudomonadati</taxon>
        <taxon>Pseudomonadota</taxon>
        <taxon>Alphaproteobacteria</taxon>
        <taxon>Hyphomicrobiales</taxon>
        <taxon>Ancalomicrobiaceae</taxon>
        <taxon>Prosthecodimorpha</taxon>
    </lineage>
</organism>
<comment type="caution">
    <text evidence="1">The sequence shown here is derived from an EMBL/GenBank/DDBJ whole genome shotgun (WGS) entry which is preliminary data.</text>
</comment>
<dbReference type="EMBL" id="JAHHZF010000029">
    <property type="protein sequence ID" value="MBT9293297.1"/>
    <property type="molecule type" value="Genomic_DNA"/>
</dbReference>
<evidence type="ECO:0000313" key="1">
    <source>
        <dbReference type="EMBL" id="MBT9293297.1"/>
    </source>
</evidence>
<dbReference type="RefSeq" id="WP_261971784.1">
    <property type="nucleotide sequence ID" value="NZ_JAHHZF010000029.1"/>
</dbReference>
<keyword evidence="2" id="KW-1185">Reference proteome</keyword>
<protein>
    <submittedName>
        <fullName evidence="1">Uncharacterized protein</fullName>
    </submittedName>
</protein>
<dbReference type="Proteomes" id="UP000766595">
    <property type="component" value="Unassembled WGS sequence"/>
</dbReference>
<sequence>MGWGYFEGRDFNGAARRLKAWITGAGATAEYTPAVKADLQVGGADAGHDNAVPIAEAAGAAITGAALPAGGVGLTGWLSAIWTRLGGSLTTVGAASEAHLGEVGGRIIRAAPAALPATSTAAYASGDALGTKMQLAGALRVAGGSGYLQDLTVALKTAGLTAALDAILFRADPAASTFTDNVAVVVAAADLDKVIGVVSFTRITSLGGGTLYEANQLARSIKLSAGQDIWLALVWRAAPTLGTTTDLAAVSANVAVD</sequence>
<reference evidence="1 2" key="1">
    <citation type="submission" date="2021-06" db="EMBL/GenBank/DDBJ databases">
        <authorList>
            <person name="Grouzdev D.S."/>
            <person name="Koziaeva V."/>
        </authorList>
    </citation>
    <scope>NUCLEOTIDE SEQUENCE [LARGE SCALE GENOMIC DNA]</scope>
    <source>
        <strain evidence="1 2">22</strain>
    </source>
</reference>
<gene>
    <name evidence="1" type="ORF">KL771_27845</name>
</gene>
<accession>A0A947GFJ7</accession>
<name>A0A947GFJ7_9HYPH</name>
<evidence type="ECO:0000313" key="2">
    <source>
        <dbReference type="Proteomes" id="UP000766595"/>
    </source>
</evidence>